<accession>A0A423MBJ6</accession>
<dbReference type="AlphaFoldDB" id="A0A423MBJ6"/>
<evidence type="ECO:0000313" key="3">
    <source>
        <dbReference type="EMBL" id="RON80641.1"/>
    </source>
</evidence>
<dbReference type="EMBL" id="MOBX01000013">
    <property type="protein sequence ID" value="RON80641.1"/>
    <property type="molecule type" value="Genomic_DNA"/>
</dbReference>
<evidence type="ECO:0000313" key="4">
    <source>
        <dbReference type="Proteomes" id="UP000285378"/>
    </source>
</evidence>
<proteinExistence type="predicted"/>
<feature type="transmembrane region" description="Helical" evidence="2">
    <location>
        <begin position="188"/>
        <end position="208"/>
    </location>
</feature>
<evidence type="ECO:0000256" key="1">
    <source>
        <dbReference type="SAM" id="MobiDB-lite"/>
    </source>
</evidence>
<keyword evidence="2" id="KW-0812">Transmembrane</keyword>
<sequence length="418" mass="46299">MLHSALLVIAFILGCALPFSLLIGREKIRAKRYEIIADLESILFKTPAGAANIPSFELVKYKYRPITKMQRSNGVVRNLLFLIPTGIYSVVSSFGLVLTALFLLEKFTALTPGKQNYESTPYLLMFTFMGGYIWSLQYLIRKVANFDLSPISFYRSALHILIGLVVCAALSASGLLAFISRATGLDGAAVAIALLVGFVPSVFIEYLTEYFPRLRLKRVSDSSKALQDELPLDLIYGIDPFIKFRLAEFEIEDVQNLATTNPIQIFVETPYGLYEIIDWVSQAQLILAVGSAKTLLLRKYNIRTVFDLKKMSKDPELSKALLLILISTDETDFSSSTGSELKGEHASMVEALVEIILDDLHVRRLQQIWKIIDNAIESANVPTVFCKCGGKISNVQGVGSANEEGNGPLADEHEKTPA</sequence>
<keyword evidence="2" id="KW-0472">Membrane</keyword>
<dbReference type="Proteomes" id="UP000285378">
    <property type="component" value="Unassembled WGS sequence"/>
</dbReference>
<reference evidence="3 4" key="1">
    <citation type="submission" date="2016-10" db="EMBL/GenBank/DDBJ databases">
        <title>Comparative genome analysis of multiple Pseudomonas spp. focuses on biocontrol and plant growth promoting traits.</title>
        <authorList>
            <person name="Tao X.-Y."/>
            <person name="Taylor C.G."/>
        </authorList>
    </citation>
    <scope>NUCLEOTIDE SEQUENCE [LARGE SCALE GENOMIC DNA]</scope>
    <source>
        <strain evidence="3 4">28B5</strain>
    </source>
</reference>
<evidence type="ECO:0000256" key="2">
    <source>
        <dbReference type="SAM" id="Phobius"/>
    </source>
</evidence>
<comment type="caution">
    <text evidence="3">The sequence shown here is derived from an EMBL/GenBank/DDBJ whole genome shotgun (WGS) entry which is preliminary data.</text>
</comment>
<feature type="transmembrane region" description="Helical" evidence="2">
    <location>
        <begin position="79"/>
        <end position="102"/>
    </location>
</feature>
<feature type="transmembrane region" description="Helical" evidence="2">
    <location>
        <begin position="122"/>
        <end position="140"/>
    </location>
</feature>
<protein>
    <submittedName>
        <fullName evidence="3">Uncharacterized protein</fullName>
    </submittedName>
</protein>
<dbReference type="RefSeq" id="WP_123449787.1">
    <property type="nucleotide sequence ID" value="NZ_MOBX01000013.1"/>
</dbReference>
<keyword evidence="2" id="KW-1133">Transmembrane helix</keyword>
<gene>
    <name evidence="3" type="ORF">BK670_10565</name>
</gene>
<feature type="transmembrane region" description="Helical" evidence="2">
    <location>
        <begin position="6"/>
        <end position="24"/>
    </location>
</feature>
<dbReference type="OrthoDB" id="6503540at2"/>
<name>A0A423MBJ6_PSEFL</name>
<feature type="transmembrane region" description="Helical" evidence="2">
    <location>
        <begin position="160"/>
        <end position="182"/>
    </location>
</feature>
<feature type="region of interest" description="Disordered" evidence="1">
    <location>
        <begin position="397"/>
        <end position="418"/>
    </location>
</feature>
<organism evidence="3 4">
    <name type="scientific">Pseudomonas fluorescens</name>
    <dbReference type="NCBI Taxonomy" id="294"/>
    <lineage>
        <taxon>Bacteria</taxon>
        <taxon>Pseudomonadati</taxon>
        <taxon>Pseudomonadota</taxon>
        <taxon>Gammaproteobacteria</taxon>
        <taxon>Pseudomonadales</taxon>
        <taxon>Pseudomonadaceae</taxon>
        <taxon>Pseudomonas</taxon>
    </lineage>
</organism>